<evidence type="ECO:0000256" key="1">
    <source>
        <dbReference type="ARBA" id="ARBA00004651"/>
    </source>
</evidence>
<name>A0A921MFX5_9MICO</name>
<dbReference type="PROSITE" id="PS50850">
    <property type="entry name" value="MFS"/>
    <property type="match status" value="1"/>
</dbReference>
<accession>A0A921MFX5</accession>
<evidence type="ECO:0000256" key="6">
    <source>
        <dbReference type="SAM" id="Phobius"/>
    </source>
</evidence>
<evidence type="ECO:0000259" key="7">
    <source>
        <dbReference type="PROSITE" id="PS50850"/>
    </source>
</evidence>
<feature type="transmembrane region" description="Helical" evidence="6">
    <location>
        <begin position="172"/>
        <end position="196"/>
    </location>
</feature>
<feature type="transmembrane region" description="Helical" evidence="6">
    <location>
        <begin position="337"/>
        <end position="360"/>
    </location>
</feature>
<comment type="caution">
    <text evidence="8">The sequence shown here is derived from an EMBL/GenBank/DDBJ whole genome shotgun (WGS) entry which is preliminary data.</text>
</comment>
<feature type="region of interest" description="Disordered" evidence="5">
    <location>
        <begin position="206"/>
        <end position="231"/>
    </location>
</feature>
<protein>
    <submittedName>
        <fullName evidence="8">MFS transporter</fullName>
    </submittedName>
</protein>
<evidence type="ECO:0000256" key="4">
    <source>
        <dbReference type="ARBA" id="ARBA00023136"/>
    </source>
</evidence>
<keyword evidence="3 6" id="KW-1133">Transmembrane helix</keyword>
<feature type="transmembrane region" description="Helical" evidence="6">
    <location>
        <begin position="103"/>
        <end position="126"/>
    </location>
</feature>
<feature type="transmembrane region" description="Helical" evidence="6">
    <location>
        <begin position="312"/>
        <end position="331"/>
    </location>
</feature>
<sequence>MDEPQQDRRTPWLWLLVGSAILTQTTLNLVRPTVSYQLLGMGADAATVGLVTSAYALLPLVLIMWLGRLAERLSRLSLLIAAGALIFAGACLLLSFAHTILLVAVGSVILGVAHIVFTIGGQSAIARHMPPSDLDRGFGWFTAGYAVGQLVGPLLGGFLLSSGSDADDRAAGIRIAMLVGMVVAAAAVPVIAPLLFGRARPQEAGASSATAKPADDDGAAAEAGAAASAAEPDGRPTMLRILRLPRIPSHMVASLALLTMMDLLIAFLPVVGEQHGVAPMWVGVFLAVRAGATIASRICLPWLSARFRRSDLVIVSLLGAGLMFVSTPWTLTWTVVTIILMAVGGFFLGLGQPLTMTLVVQSVPTAWRSTALAVRLLGNRLGQVALPVAAGAIATVVGPGGAIWFASALLLVSGAEKAIRRRPGGLRR</sequence>
<evidence type="ECO:0000313" key="9">
    <source>
        <dbReference type="Proteomes" id="UP000784435"/>
    </source>
</evidence>
<dbReference type="PANTHER" id="PTHR23526">
    <property type="entry name" value="INTEGRAL MEMBRANE TRANSPORT PROTEIN-RELATED"/>
    <property type="match status" value="1"/>
</dbReference>
<dbReference type="SUPFAM" id="SSF103473">
    <property type="entry name" value="MFS general substrate transporter"/>
    <property type="match status" value="1"/>
</dbReference>
<feature type="transmembrane region" description="Helical" evidence="6">
    <location>
        <begin position="138"/>
        <end position="160"/>
    </location>
</feature>
<dbReference type="InterPro" id="IPR001958">
    <property type="entry name" value="Tet-R_TetA/multi-R_MdtG-like"/>
</dbReference>
<dbReference type="InterPro" id="IPR020846">
    <property type="entry name" value="MFS_dom"/>
</dbReference>
<proteinExistence type="predicted"/>
<reference evidence="8" key="1">
    <citation type="journal article" date="2021" name="PeerJ">
        <title>Extensive microbial diversity within the chicken gut microbiome revealed by metagenomics and culture.</title>
        <authorList>
            <person name="Gilroy R."/>
            <person name="Ravi A."/>
            <person name="Getino M."/>
            <person name="Pursley I."/>
            <person name="Horton D.L."/>
            <person name="Alikhan N.F."/>
            <person name="Baker D."/>
            <person name="Gharbi K."/>
            <person name="Hall N."/>
            <person name="Watson M."/>
            <person name="Adriaenssens E.M."/>
            <person name="Foster-Nyarko E."/>
            <person name="Jarju S."/>
            <person name="Secka A."/>
            <person name="Antonio M."/>
            <person name="Oren A."/>
            <person name="Chaudhuri R.R."/>
            <person name="La Ragione R."/>
            <person name="Hildebrand F."/>
            <person name="Pallen M.J."/>
        </authorList>
    </citation>
    <scope>NUCLEOTIDE SEQUENCE</scope>
    <source>
        <strain evidence="8">ChiGjej5B5-7349</strain>
    </source>
</reference>
<dbReference type="GO" id="GO:0022857">
    <property type="term" value="F:transmembrane transporter activity"/>
    <property type="evidence" value="ECO:0007669"/>
    <property type="project" value="InterPro"/>
</dbReference>
<gene>
    <name evidence="8" type="ORF">K8V08_13725</name>
</gene>
<feature type="transmembrane region" description="Helical" evidence="6">
    <location>
        <begin position="252"/>
        <end position="272"/>
    </location>
</feature>
<dbReference type="Pfam" id="PF07690">
    <property type="entry name" value="MFS_1"/>
    <property type="match status" value="1"/>
</dbReference>
<evidence type="ECO:0000313" key="8">
    <source>
        <dbReference type="EMBL" id="HJG81458.1"/>
    </source>
</evidence>
<dbReference type="GO" id="GO:0005886">
    <property type="term" value="C:plasma membrane"/>
    <property type="evidence" value="ECO:0007669"/>
    <property type="project" value="UniProtKB-SubCell"/>
</dbReference>
<dbReference type="InterPro" id="IPR011701">
    <property type="entry name" value="MFS"/>
</dbReference>
<feature type="transmembrane region" description="Helical" evidence="6">
    <location>
        <begin position="278"/>
        <end position="300"/>
    </location>
</feature>
<comment type="subcellular location">
    <subcellularLocation>
        <location evidence="1">Cell membrane</location>
        <topology evidence="1">Multi-pass membrane protein</topology>
    </subcellularLocation>
</comment>
<dbReference type="PRINTS" id="PR01035">
    <property type="entry name" value="TCRTETA"/>
</dbReference>
<dbReference type="InterPro" id="IPR036259">
    <property type="entry name" value="MFS_trans_sf"/>
</dbReference>
<dbReference type="EMBL" id="DYUK01000318">
    <property type="protein sequence ID" value="HJG81458.1"/>
    <property type="molecule type" value="Genomic_DNA"/>
</dbReference>
<keyword evidence="2 6" id="KW-0812">Transmembrane</keyword>
<evidence type="ECO:0000256" key="2">
    <source>
        <dbReference type="ARBA" id="ARBA00022692"/>
    </source>
</evidence>
<feature type="compositionally biased region" description="Low complexity" evidence="5">
    <location>
        <begin position="220"/>
        <end position="231"/>
    </location>
</feature>
<feature type="transmembrane region" description="Helical" evidence="6">
    <location>
        <begin position="45"/>
        <end position="66"/>
    </location>
</feature>
<dbReference type="Proteomes" id="UP000784435">
    <property type="component" value="Unassembled WGS sequence"/>
</dbReference>
<evidence type="ECO:0000256" key="3">
    <source>
        <dbReference type="ARBA" id="ARBA00022989"/>
    </source>
</evidence>
<feature type="domain" description="Major facilitator superfamily (MFS) profile" evidence="7">
    <location>
        <begin position="1"/>
        <end position="428"/>
    </location>
</feature>
<keyword evidence="4 6" id="KW-0472">Membrane</keyword>
<dbReference type="AlphaFoldDB" id="A0A921MFX5"/>
<feature type="transmembrane region" description="Helical" evidence="6">
    <location>
        <begin position="78"/>
        <end position="97"/>
    </location>
</feature>
<evidence type="ECO:0000256" key="5">
    <source>
        <dbReference type="SAM" id="MobiDB-lite"/>
    </source>
</evidence>
<organism evidence="8 9">
    <name type="scientific">Brevibacterium senegalense</name>
    <dbReference type="NCBI Taxonomy" id="1033736"/>
    <lineage>
        <taxon>Bacteria</taxon>
        <taxon>Bacillati</taxon>
        <taxon>Actinomycetota</taxon>
        <taxon>Actinomycetes</taxon>
        <taxon>Micrococcales</taxon>
        <taxon>Brevibacteriaceae</taxon>
        <taxon>Brevibacterium</taxon>
    </lineage>
</organism>
<dbReference type="PANTHER" id="PTHR23526:SF4">
    <property type="entry name" value="INTEGRAL MEMBRANE TRANSPORT PROTEIN"/>
    <property type="match status" value="1"/>
</dbReference>
<feature type="transmembrane region" description="Helical" evidence="6">
    <location>
        <begin position="12"/>
        <end position="30"/>
    </location>
</feature>
<reference evidence="8" key="2">
    <citation type="submission" date="2021-09" db="EMBL/GenBank/DDBJ databases">
        <authorList>
            <person name="Gilroy R."/>
        </authorList>
    </citation>
    <scope>NUCLEOTIDE SEQUENCE</scope>
    <source>
        <strain evidence="8">ChiGjej5B5-7349</strain>
    </source>
</reference>
<dbReference type="Gene3D" id="1.20.1250.20">
    <property type="entry name" value="MFS general substrate transporter like domains"/>
    <property type="match status" value="1"/>
</dbReference>
<feature type="transmembrane region" description="Helical" evidence="6">
    <location>
        <begin position="372"/>
        <end position="396"/>
    </location>
</feature>
<dbReference type="InterPro" id="IPR052528">
    <property type="entry name" value="Sugar_transport-like"/>
</dbReference>